<proteinExistence type="predicted"/>
<dbReference type="EMBL" id="RBNR01000175">
    <property type="protein sequence ID" value="RML43447.1"/>
    <property type="molecule type" value="Genomic_DNA"/>
</dbReference>
<feature type="region of interest" description="Disordered" evidence="1">
    <location>
        <begin position="30"/>
        <end position="53"/>
    </location>
</feature>
<protein>
    <submittedName>
        <fullName evidence="2">Uncharacterized protein</fullName>
    </submittedName>
</protein>
<gene>
    <name evidence="2" type="ORF">ALQ95_02143</name>
</gene>
<accession>A0A3M2VW24</accession>
<sequence length="53" mass="5784">MTIDTKAVDRPVRMVNRFKGAGLSALHKYGSNQAAEGSNQHTTRNGVEYGFDS</sequence>
<evidence type="ECO:0000256" key="1">
    <source>
        <dbReference type="SAM" id="MobiDB-lite"/>
    </source>
</evidence>
<evidence type="ECO:0000313" key="2">
    <source>
        <dbReference type="EMBL" id="RML43447.1"/>
    </source>
</evidence>
<name>A0A3M2VW24_PSESI</name>
<comment type="caution">
    <text evidence="2">The sequence shown here is derived from an EMBL/GenBank/DDBJ whole genome shotgun (WGS) entry which is preliminary data.</text>
</comment>
<evidence type="ECO:0000313" key="3">
    <source>
        <dbReference type="Proteomes" id="UP000280292"/>
    </source>
</evidence>
<feature type="compositionally biased region" description="Polar residues" evidence="1">
    <location>
        <begin position="30"/>
        <end position="45"/>
    </location>
</feature>
<dbReference type="AlphaFoldDB" id="A0A3M2VW24"/>
<reference evidence="2 3" key="1">
    <citation type="submission" date="2018-08" db="EMBL/GenBank/DDBJ databases">
        <title>Recombination of ecologically and evolutionarily significant loci maintains genetic cohesion in the Pseudomonas syringae species complex.</title>
        <authorList>
            <person name="Dillon M."/>
            <person name="Thakur S."/>
            <person name="Almeida R.N.D."/>
            <person name="Weir B.S."/>
            <person name="Guttman D.S."/>
        </authorList>
    </citation>
    <scope>NUCLEOTIDE SEQUENCE [LARGE SCALE GENOMIC DNA]</scope>
    <source>
        <strain evidence="2 3">ICMP 3883</strain>
    </source>
</reference>
<organism evidence="2 3">
    <name type="scientific">Pseudomonas syringae pv. ribicola</name>
    <dbReference type="NCBI Taxonomy" id="55398"/>
    <lineage>
        <taxon>Bacteria</taxon>
        <taxon>Pseudomonadati</taxon>
        <taxon>Pseudomonadota</taxon>
        <taxon>Gammaproteobacteria</taxon>
        <taxon>Pseudomonadales</taxon>
        <taxon>Pseudomonadaceae</taxon>
        <taxon>Pseudomonas</taxon>
    </lineage>
</organism>
<dbReference type="Proteomes" id="UP000280292">
    <property type="component" value="Unassembled WGS sequence"/>
</dbReference>